<sequence length="212" mass="24076">MIALNRWKTTLVTHFQEHQSTYLFTSILLLMGVIFGAVIVNSLHVSHRNDLYVYLNQFFSYMTEDEWASSSAMFSQSFTHYVKTFGLMWLLGLTVIGIPVILILLFLKGVVVGFTVGFLVKQMGIDGFIFALTSVFPQNVILIPTYLVVTSVALAFSLKLWRQLVFRGRESMPQAFISYSSFFIIIIALVATVAAYEGYVSPFFMRWVVSVM</sequence>
<keyword evidence="1" id="KW-0749">Sporulation</keyword>
<keyword evidence="1" id="KW-1003">Cell membrane</keyword>
<name>A0A840QNS6_9BACI</name>
<comment type="subunit">
    <text evidence="1">Component of the MPD complex composed of SpoIIM, SpoIIP and SpoIID.</text>
</comment>
<keyword evidence="1 2" id="KW-0812">Transmembrane</keyword>
<dbReference type="InterPro" id="IPR014196">
    <property type="entry name" value="SpoIIM"/>
</dbReference>
<dbReference type="Pfam" id="PF01944">
    <property type="entry name" value="SpoIIM"/>
    <property type="match status" value="1"/>
</dbReference>
<reference evidence="3 4" key="1">
    <citation type="submission" date="2020-08" db="EMBL/GenBank/DDBJ databases">
        <title>Genomic Encyclopedia of Type Strains, Phase IV (KMG-IV): sequencing the most valuable type-strain genomes for metagenomic binning, comparative biology and taxonomic classification.</title>
        <authorList>
            <person name="Goeker M."/>
        </authorList>
    </citation>
    <scope>NUCLEOTIDE SEQUENCE [LARGE SCALE GENOMIC DNA]</scope>
    <source>
        <strain evidence="3 4">DSM 24696</strain>
    </source>
</reference>
<keyword evidence="1 2" id="KW-0472">Membrane</keyword>
<dbReference type="InterPro" id="IPR002798">
    <property type="entry name" value="SpoIIM-like"/>
</dbReference>
<dbReference type="AlphaFoldDB" id="A0A840QNS6"/>
<dbReference type="GO" id="GO:0005886">
    <property type="term" value="C:plasma membrane"/>
    <property type="evidence" value="ECO:0007669"/>
    <property type="project" value="UniProtKB-SubCell"/>
</dbReference>
<feature type="transmembrane region" description="Helical" evidence="2">
    <location>
        <begin position="21"/>
        <end position="43"/>
    </location>
</feature>
<dbReference type="Proteomes" id="UP000551878">
    <property type="component" value="Unassembled WGS sequence"/>
</dbReference>
<comment type="subcellular location">
    <subcellularLocation>
        <location evidence="1">Cell membrane</location>
        <topology evidence="1">Multi-pass membrane protein</topology>
    </subcellularLocation>
    <text evidence="1">Localizes to the sporulation septum and to the second division site within the mother cell. Before the start of engulfment localizes to the septal midpoint, then spreads throughout the septum prior to becoming enriched at the leading edge of the engulfing membrane, where it remains until the completion of membrane migration. Some remain partially trapped at the septum during engulfment and upon completion of engulfment become dispersed in the outer forespore membrane. Localization of the MPD complex to the septal membrane is dependent on SpoIIB.</text>
</comment>
<accession>A0A840QNS6</accession>
<keyword evidence="4" id="KW-1185">Reference proteome</keyword>
<dbReference type="PIRSF" id="PIRSF038973">
    <property type="entry name" value="SpoIIM"/>
    <property type="match status" value="1"/>
</dbReference>
<evidence type="ECO:0000256" key="1">
    <source>
        <dbReference type="PIRNR" id="PIRNR038973"/>
    </source>
</evidence>
<organism evidence="3 4">
    <name type="scientific">Texcoconibacillus texcoconensis</name>
    <dbReference type="NCBI Taxonomy" id="1095777"/>
    <lineage>
        <taxon>Bacteria</taxon>
        <taxon>Bacillati</taxon>
        <taxon>Bacillota</taxon>
        <taxon>Bacilli</taxon>
        <taxon>Bacillales</taxon>
        <taxon>Bacillaceae</taxon>
        <taxon>Texcoconibacillus</taxon>
    </lineage>
</organism>
<evidence type="ECO:0000313" key="3">
    <source>
        <dbReference type="EMBL" id="MBB5172991.1"/>
    </source>
</evidence>
<feature type="transmembrane region" description="Helical" evidence="2">
    <location>
        <begin position="176"/>
        <end position="196"/>
    </location>
</feature>
<evidence type="ECO:0000256" key="2">
    <source>
        <dbReference type="SAM" id="Phobius"/>
    </source>
</evidence>
<evidence type="ECO:0000313" key="4">
    <source>
        <dbReference type="Proteomes" id="UP000551878"/>
    </source>
</evidence>
<proteinExistence type="predicted"/>
<keyword evidence="2" id="KW-1133">Transmembrane helix</keyword>
<comment type="caution">
    <text evidence="3">The sequence shown here is derived from an EMBL/GenBank/DDBJ whole genome shotgun (WGS) entry which is preliminary data.</text>
</comment>
<dbReference type="RefSeq" id="WP_184663444.1">
    <property type="nucleotide sequence ID" value="NZ_JACHHB010000004.1"/>
</dbReference>
<dbReference type="GO" id="GO:0030435">
    <property type="term" value="P:sporulation resulting in formation of a cellular spore"/>
    <property type="evidence" value="ECO:0007669"/>
    <property type="project" value="UniProtKB-KW"/>
</dbReference>
<gene>
    <name evidence="3" type="ORF">HNQ41_001154</name>
</gene>
<feature type="transmembrane region" description="Helical" evidence="2">
    <location>
        <begin position="127"/>
        <end position="156"/>
    </location>
</feature>
<dbReference type="EMBL" id="JACHHB010000004">
    <property type="protein sequence ID" value="MBB5172991.1"/>
    <property type="molecule type" value="Genomic_DNA"/>
</dbReference>
<protein>
    <recommendedName>
        <fullName evidence="1">Stage II sporulation protein M</fullName>
    </recommendedName>
</protein>
<feature type="transmembrane region" description="Helical" evidence="2">
    <location>
        <begin position="87"/>
        <end position="120"/>
    </location>
</feature>
<comment type="function">
    <text evidence="1">Required for complete septum migration and engulfment of the forespore compartment during sporulation. Required for stabilizing and recruiting of SpoIIP to the septal membrane.</text>
</comment>
<dbReference type="NCBIfam" id="TIGR02831">
    <property type="entry name" value="spo_II_M"/>
    <property type="match status" value="1"/>
</dbReference>